<evidence type="ECO:0000259" key="3">
    <source>
        <dbReference type="Pfam" id="PF14690"/>
    </source>
</evidence>
<gene>
    <name evidence="4" type="ORF">RADP37_04766</name>
</gene>
<accession>A0A4Y1MQA1</accession>
<dbReference type="Pfam" id="PF01610">
    <property type="entry name" value="DDE_Tnp_ISL3"/>
    <property type="match status" value="2"/>
</dbReference>
<dbReference type="InterPro" id="IPR002560">
    <property type="entry name" value="Transposase_DDE"/>
</dbReference>
<evidence type="ECO:0000256" key="1">
    <source>
        <dbReference type="SAM" id="MobiDB-lite"/>
    </source>
</evidence>
<feature type="region of interest" description="Disordered" evidence="1">
    <location>
        <begin position="267"/>
        <end position="289"/>
    </location>
</feature>
<sequence length="537" mass="59102">MSRQLLPLLPAGLSVAEILRDTDQVTIIAIPASPQGACPLCGTMSGRIHSHYLRRLADLPWQGWAVSLQLRVRRFRCAGADCPRRVFAERLPAVAPPRGRRTTRLGGIQRHIGFALGGEPGSRLAARLSMPVSGDTLLRLIRTAEVKAHPPPRVAGIDDWAWRRGQRYGTIVCDLERGEVIDLLPDRSTETVAAWLRRHPGIEVIARDRAGAYAEGARRGAPGARQVADRWHLLHNLGEAVRGAVDRCRGAVRQAARAVAYEQSADREAAAPAAYSTKATRQRTERRSQRRARYEELHRLHLSGLTAEVIAPALGMSATAARRWLKAGGPPAHDKPGQPRPLDAHVAVLQRRWREGCRNASRLWRELREQGFAGSRGPVARWVARRRREDPSPQATEVRRVAAWPAPPSRLCARLLTTSPDKLEKTESRFLDRLREIAPALGHAGDLAAGFATLVRNAPDENSGPVLGSWLSSARGTALDAFARGIERDRDAVLAALVEPWSTGPVEGQITRLKLLKRTMYGRAGYDLLRQRVLAAA</sequence>
<evidence type="ECO:0000259" key="2">
    <source>
        <dbReference type="Pfam" id="PF01610"/>
    </source>
</evidence>
<feature type="domain" description="Transposase IS204/IS1001/IS1096/IS1165 DDE" evidence="2">
    <location>
        <begin position="414"/>
        <end position="532"/>
    </location>
</feature>
<reference evidence="4" key="1">
    <citation type="submission" date="2017-12" db="EMBL/GenBank/DDBJ databases">
        <authorList>
            <person name="Martens C."/>
            <person name="Dahlstrom E."/>
            <person name="Barbian K."/>
            <person name="Sykora L."/>
            <person name="Ricklefs S."/>
            <person name="Bruno D."/>
            <person name="Anzick I."/>
            <person name="Myles I."/>
            <person name="Datta S.K."/>
        </authorList>
    </citation>
    <scope>NUCLEOTIDE SEQUENCE</scope>
    <source>
        <strain evidence="4">AD2</strain>
        <plasmid evidence="4">p2-AD2</plasmid>
    </source>
</reference>
<keyword evidence="4" id="KW-0614">Plasmid</keyword>
<dbReference type="Pfam" id="PF14690">
    <property type="entry name" value="Zn_ribbon_ISL3"/>
    <property type="match status" value="1"/>
</dbReference>
<dbReference type="NCBIfam" id="NF033550">
    <property type="entry name" value="transpos_ISL3"/>
    <property type="match status" value="1"/>
</dbReference>
<geneLocation type="plasmid" evidence="4">
    <name>p2-AD2</name>
</geneLocation>
<protein>
    <submittedName>
        <fullName evidence="4">Transposase</fullName>
    </submittedName>
</protein>
<dbReference type="PANTHER" id="PTHR33498">
    <property type="entry name" value="TRANSPOSASE FOR INSERTION SEQUENCE ELEMENT IS1557"/>
    <property type="match status" value="1"/>
</dbReference>
<evidence type="ECO:0000313" key="4">
    <source>
        <dbReference type="EMBL" id="AWV20171.1"/>
    </source>
</evidence>
<dbReference type="EMBL" id="CP025187">
    <property type="protein sequence ID" value="AWV20171.1"/>
    <property type="molecule type" value="Genomic_DNA"/>
</dbReference>
<proteinExistence type="predicted"/>
<feature type="domain" description="Transposase IS204/IS1001/IS1096/IS1165 DDE" evidence="2">
    <location>
        <begin position="156"/>
        <end position="292"/>
    </location>
</feature>
<organism evidence="4">
    <name type="scientific">Roseomonas mucosa</name>
    <dbReference type="NCBI Taxonomy" id="207340"/>
    <lineage>
        <taxon>Bacteria</taxon>
        <taxon>Pseudomonadati</taxon>
        <taxon>Pseudomonadota</taxon>
        <taxon>Alphaproteobacteria</taxon>
        <taxon>Acetobacterales</taxon>
        <taxon>Roseomonadaceae</taxon>
        <taxon>Roseomonas</taxon>
    </lineage>
</organism>
<dbReference type="RefSeq" id="WP_397540390.1">
    <property type="nucleotide sequence ID" value="NZ_CP025187.1"/>
</dbReference>
<dbReference type="AlphaFoldDB" id="A0A4Y1MQA1"/>
<dbReference type="InterPro" id="IPR029261">
    <property type="entry name" value="Transposase_Znf"/>
</dbReference>
<feature type="domain" description="Transposase IS204/IS1001/IS1096/IS1165 zinc-finger" evidence="3">
    <location>
        <begin position="35"/>
        <end position="78"/>
    </location>
</feature>
<dbReference type="InterPro" id="IPR047951">
    <property type="entry name" value="Transpos_ISL3"/>
</dbReference>
<name>A0A4Y1MQA1_9PROT</name>
<dbReference type="PANTHER" id="PTHR33498:SF1">
    <property type="entry name" value="TRANSPOSASE FOR INSERTION SEQUENCE ELEMENT IS1557"/>
    <property type="match status" value="1"/>
</dbReference>